<dbReference type="Gene3D" id="3.40.50.150">
    <property type="entry name" value="Vaccinia Virus protein VP39"/>
    <property type="match status" value="1"/>
</dbReference>
<dbReference type="GO" id="GO:0032259">
    <property type="term" value="P:methylation"/>
    <property type="evidence" value="ECO:0007669"/>
    <property type="project" value="UniProtKB-KW"/>
</dbReference>
<keyword evidence="7" id="KW-0808">Transferase</keyword>
<accession>A0ABR9XQS2</accession>
<evidence type="ECO:0000256" key="2">
    <source>
        <dbReference type="ARBA" id="ARBA00022691"/>
    </source>
</evidence>
<dbReference type="InterPro" id="IPR029063">
    <property type="entry name" value="SAM-dependent_MTases_sf"/>
</dbReference>
<dbReference type="CDD" id="cd02440">
    <property type="entry name" value="AdoMet_MTases"/>
    <property type="match status" value="1"/>
</dbReference>
<evidence type="ECO:0000256" key="1">
    <source>
        <dbReference type="ARBA" id="ARBA00001966"/>
    </source>
</evidence>
<dbReference type="CDD" id="cd01335">
    <property type="entry name" value="Radical_SAM"/>
    <property type="match status" value="1"/>
</dbReference>
<dbReference type="EMBL" id="JADGII010000005">
    <property type="protein sequence ID" value="MBF0636402.1"/>
    <property type="molecule type" value="Genomic_DNA"/>
</dbReference>
<keyword evidence="4" id="KW-0408">Iron</keyword>
<dbReference type="InterPro" id="IPR013785">
    <property type="entry name" value="Aldolase_TIM"/>
</dbReference>
<dbReference type="Pfam" id="PF04055">
    <property type="entry name" value="Radical_SAM"/>
    <property type="match status" value="1"/>
</dbReference>
<dbReference type="InterPro" id="IPR043768">
    <property type="entry name" value="DUF5714"/>
</dbReference>
<comment type="cofactor">
    <cofactor evidence="1">
        <name>[4Fe-4S] cluster</name>
        <dbReference type="ChEBI" id="CHEBI:49883"/>
    </cofactor>
</comment>
<dbReference type="Pfam" id="PF13847">
    <property type="entry name" value="Methyltransf_31"/>
    <property type="match status" value="1"/>
</dbReference>
<dbReference type="GO" id="GO:0008168">
    <property type="term" value="F:methyltransferase activity"/>
    <property type="evidence" value="ECO:0007669"/>
    <property type="project" value="UniProtKB-KW"/>
</dbReference>
<keyword evidence="7" id="KW-0489">Methyltransferase</keyword>
<gene>
    <name evidence="7" type="ORF">INT08_04315</name>
</gene>
<dbReference type="InterPro" id="IPR058240">
    <property type="entry name" value="rSAM_sf"/>
</dbReference>
<dbReference type="RefSeq" id="WP_175187193.1">
    <property type="nucleotide sequence ID" value="NZ_JABVZQ010000005.1"/>
</dbReference>
<name>A0ABR9XQS2_9CHLB</name>
<dbReference type="InterPro" id="IPR007197">
    <property type="entry name" value="rSAM"/>
</dbReference>
<proteinExistence type="predicted"/>
<comment type="caution">
    <text evidence="7">The sequence shown here is derived from an EMBL/GenBank/DDBJ whole genome shotgun (WGS) entry which is preliminary data.</text>
</comment>
<dbReference type="SFLD" id="SFLDG01067">
    <property type="entry name" value="SPASM/twitch_domain_containing"/>
    <property type="match status" value="1"/>
</dbReference>
<keyword evidence="5" id="KW-0411">Iron-sulfur</keyword>
<reference evidence="7 8" key="1">
    <citation type="journal article" date="2020" name="Microorganisms">
        <title>Simultaneous Genome Sequencing of Prosthecochloris ethylica and Desulfuromonas acetoxidans within a Syntrophic Mixture Reveals Unique Pili and Protein Interactions.</title>
        <authorList>
            <person name="Kyndt J.A."/>
            <person name="Van Beeumen J.J."/>
            <person name="Meyer T.E."/>
        </authorList>
    </citation>
    <scope>NUCLEOTIDE SEQUENCE [LARGE SCALE GENOMIC DNA]</scope>
    <source>
        <strain evidence="7 8">N3</strain>
    </source>
</reference>
<keyword evidence="8" id="KW-1185">Reference proteome</keyword>
<dbReference type="PANTHER" id="PTHR11228">
    <property type="entry name" value="RADICAL SAM DOMAIN PROTEIN"/>
    <property type="match status" value="1"/>
</dbReference>
<dbReference type="Gene3D" id="3.20.20.70">
    <property type="entry name" value="Aldolase class I"/>
    <property type="match status" value="1"/>
</dbReference>
<organism evidence="7 8">
    <name type="scientific">Prosthecochloris ethylica</name>
    <dbReference type="NCBI Taxonomy" id="2743976"/>
    <lineage>
        <taxon>Bacteria</taxon>
        <taxon>Pseudomonadati</taxon>
        <taxon>Chlorobiota</taxon>
        <taxon>Chlorobiia</taxon>
        <taxon>Chlorobiales</taxon>
        <taxon>Chlorobiaceae</taxon>
        <taxon>Prosthecochloris</taxon>
    </lineage>
</organism>
<evidence type="ECO:0000256" key="5">
    <source>
        <dbReference type="ARBA" id="ARBA00023014"/>
    </source>
</evidence>
<dbReference type="Proteomes" id="UP000619838">
    <property type="component" value="Unassembled WGS sequence"/>
</dbReference>
<evidence type="ECO:0000256" key="3">
    <source>
        <dbReference type="ARBA" id="ARBA00022723"/>
    </source>
</evidence>
<dbReference type="PROSITE" id="PS51918">
    <property type="entry name" value="RADICAL_SAM"/>
    <property type="match status" value="1"/>
</dbReference>
<keyword evidence="3" id="KW-0479">Metal-binding</keyword>
<evidence type="ECO:0000313" key="7">
    <source>
        <dbReference type="EMBL" id="MBF0636402.1"/>
    </source>
</evidence>
<protein>
    <submittedName>
        <fullName evidence="7">Methyltransferase domain-containing protein</fullName>
    </submittedName>
</protein>
<dbReference type="Pfam" id="PF18978">
    <property type="entry name" value="DUF5714"/>
    <property type="match status" value="1"/>
</dbReference>
<dbReference type="SUPFAM" id="SSF102114">
    <property type="entry name" value="Radical SAM enzymes"/>
    <property type="match status" value="1"/>
</dbReference>
<evidence type="ECO:0000313" key="8">
    <source>
        <dbReference type="Proteomes" id="UP000619838"/>
    </source>
</evidence>
<dbReference type="SFLD" id="SFLDS00029">
    <property type="entry name" value="Radical_SAM"/>
    <property type="match status" value="1"/>
</dbReference>
<dbReference type="InterPro" id="IPR025714">
    <property type="entry name" value="Methyltranfer_dom"/>
</dbReference>
<dbReference type="InterPro" id="IPR050377">
    <property type="entry name" value="Radical_SAM_PqqE_MftC-like"/>
</dbReference>
<evidence type="ECO:0000259" key="6">
    <source>
        <dbReference type="PROSITE" id="PS51918"/>
    </source>
</evidence>
<keyword evidence="2" id="KW-0949">S-adenosyl-L-methionine</keyword>
<dbReference type="PANTHER" id="PTHR11228:SF7">
    <property type="entry name" value="PQQA PEPTIDE CYCLASE"/>
    <property type="match status" value="1"/>
</dbReference>
<dbReference type="SUPFAM" id="SSF53335">
    <property type="entry name" value="S-adenosyl-L-methionine-dependent methyltransferases"/>
    <property type="match status" value="1"/>
</dbReference>
<evidence type="ECO:0000256" key="4">
    <source>
        <dbReference type="ARBA" id="ARBA00023004"/>
    </source>
</evidence>
<feature type="domain" description="Radical SAM core" evidence="6">
    <location>
        <begin position="77"/>
        <end position="293"/>
    </location>
</feature>
<sequence length="1002" mass="110339">MPHRLSGWNRMVSDSVPVYINTRTADWFVPNTSADRLLQELASTGDGNDSPLHQNFLDRLPARAPEPYNGRKDLLRLEHIRELWFHITNRCNMACSHCLFASSPGEQQELEADRVLELGREAWQNGCRLFALTGGEPLVHRDIRKILQGLLDLEGSHVVILTNGLLAGTLVKEFSEYRDRLHLQISIDGLERHHDLLRGDGAFSKLDDVLRDLRTQQVPCTLSMCVTRQNMTDMEEIVRYSARHGVTNLHFMWYFVRGRGTQEQFAPPGELSGHLRRAAETGEQLGVHIDNIESMKTRVFAPAGTIHDGSTAGWESMAIGPDGMLYPTAALVGVAELATPIEKDLETAWKESAVLDRIRSTSITGDSSPMRYILGGGDLDHSYIAGGTFTGRDPYRELDESIALWLIARSVRGQAREFKPEIRLQMGEILESCGAHGSIALTHSNCLLATATNESLTSIQEFYSSAAGDRNDEILNPVGYDTALVSHIPEAYRFRGYGCGSPVMDAEIEENEDVVDLGCGSGVECFIAARMTGKNGSVTGIDMLEPMLALAEKARTDVARSLGYSNVTFRKALLEQLLLDNGSADVVLSNCVMNLSLDKRRAWSEIFRVLRPGGRAVISDVVCETEPDASLRNDETLRGECIAGALTETHLLGLLEETGFTAISLVKRFPYRTVRGHRFYSLTFRAVKPRTSETVRAMYRGPLPWLASEDGTLIKRGAAVTIRRQQAEELGDALFLLDDDGYVTNIEAENCCSCATAPEERQATASPSSADTASHHDSGCLVCGSPLQYQEHEAQRTCHYCGREFSTQTVCTQGHFVCDSCHAEDAIDVIRHLCLTTRETDMLRLFEQIRRHPSVNLHGPEYHAMVPGIILASYRNLGGDIIDMNIESGISRGSTISGGSCGFMGICGAAAGAGIAFSIMLKANPLKPAERKSAQQVTAEILGRIARLKAARCCQRDCWIALTTSAEISKKQLDIPLRAEHSMTCTQKELNKECLGKGCPIF</sequence>